<keyword evidence="2" id="KW-1185">Reference proteome</keyword>
<feature type="non-terminal residue" evidence="1">
    <location>
        <position position="1"/>
    </location>
</feature>
<name>A0A392WER6_9FABA</name>
<evidence type="ECO:0000313" key="2">
    <source>
        <dbReference type="Proteomes" id="UP000265520"/>
    </source>
</evidence>
<comment type="caution">
    <text evidence="1">The sequence shown here is derived from an EMBL/GenBank/DDBJ whole genome shotgun (WGS) entry which is preliminary data.</text>
</comment>
<reference evidence="1 2" key="1">
    <citation type="journal article" date="2018" name="Front. Plant Sci.">
        <title>Red Clover (Trifolium pratense) and Zigzag Clover (T. medium) - A Picture of Genomic Similarities and Differences.</title>
        <authorList>
            <person name="Dluhosova J."/>
            <person name="Istvanek J."/>
            <person name="Nedelnik J."/>
            <person name="Repkova J."/>
        </authorList>
    </citation>
    <scope>NUCLEOTIDE SEQUENCE [LARGE SCALE GENOMIC DNA]</scope>
    <source>
        <strain evidence="2">cv. 10/8</strain>
        <tissue evidence="1">Leaf</tissue>
    </source>
</reference>
<dbReference type="AlphaFoldDB" id="A0A392WER6"/>
<evidence type="ECO:0000313" key="1">
    <source>
        <dbReference type="EMBL" id="MCI98059.1"/>
    </source>
</evidence>
<accession>A0A392WER6</accession>
<dbReference type="Proteomes" id="UP000265520">
    <property type="component" value="Unassembled WGS sequence"/>
</dbReference>
<organism evidence="1 2">
    <name type="scientific">Trifolium medium</name>
    <dbReference type="NCBI Taxonomy" id="97028"/>
    <lineage>
        <taxon>Eukaryota</taxon>
        <taxon>Viridiplantae</taxon>
        <taxon>Streptophyta</taxon>
        <taxon>Embryophyta</taxon>
        <taxon>Tracheophyta</taxon>
        <taxon>Spermatophyta</taxon>
        <taxon>Magnoliopsida</taxon>
        <taxon>eudicotyledons</taxon>
        <taxon>Gunneridae</taxon>
        <taxon>Pentapetalae</taxon>
        <taxon>rosids</taxon>
        <taxon>fabids</taxon>
        <taxon>Fabales</taxon>
        <taxon>Fabaceae</taxon>
        <taxon>Papilionoideae</taxon>
        <taxon>50 kb inversion clade</taxon>
        <taxon>NPAAA clade</taxon>
        <taxon>Hologalegina</taxon>
        <taxon>IRL clade</taxon>
        <taxon>Trifolieae</taxon>
        <taxon>Trifolium</taxon>
    </lineage>
</organism>
<proteinExistence type="predicted"/>
<sequence length="22" mass="2407">YACALKDVTKNIPDKVMPISEA</sequence>
<dbReference type="EMBL" id="LXQA011462872">
    <property type="protein sequence ID" value="MCI98059.1"/>
    <property type="molecule type" value="Genomic_DNA"/>
</dbReference>
<protein>
    <submittedName>
        <fullName evidence="1">Uncharacterized protein</fullName>
    </submittedName>
</protein>